<feature type="compositionally biased region" description="Basic and acidic residues" evidence="1">
    <location>
        <begin position="78"/>
        <end position="90"/>
    </location>
</feature>
<dbReference type="AlphaFoldDB" id="A0A8H5CA31"/>
<feature type="compositionally biased region" description="Basic and acidic residues" evidence="1">
    <location>
        <begin position="284"/>
        <end position="300"/>
    </location>
</feature>
<reference evidence="2 3" key="1">
    <citation type="journal article" date="2020" name="ISME J.">
        <title>Uncovering the hidden diversity of litter-decomposition mechanisms in mushroom-forming fungi.</title>
        <authorList>
            <person name="Floudas D."/>
            <person name="Bentzer J."/>
            <person name="Ahren D."/>
            <person name="Johansson T."/>
            <person name="Persson P."/>
            <person name="Tunlid A."/>
        </authorList>
    </citation>
    <scope>NUCLEOTIDE SEQUENCE [LARGE SCALE GENOMIC DNA]</scope>
    <source>
        <strain evidence="2 3">CBS 175.51</strain>
    </source>
</reference>
<feature type="compositionally biased region" description="Basic residues" evidence="1">
    <location>
        <begin position="172"/>
        <end position="181"/>
    </location>
</feature>
<evidence type="ECO:0000313" key="2">
    <source>
        <dbReference type="EMBL" id="KAF5336923.1"/>
    </source>
</evidence>
<protein>
    <submittedName>
        <fullName evidence="2">Uncharacterized protein</fullName>
    </submittedName>
</protein>
<sequence>MFRVLESESPLSRSRQRPLLSLFSRRAKAVFRCPRPRPLASTRPIQSSALCLDRAIPSPLKTNLDPSLTSSAHKNARIGREPGGRRESRFRAGATDLIEDRPQPAFSTKRQQISHLQSQPAPHGHISSKVSDEQAPQRARKTDQADGKPPSEREVRNENKRTNGCPSLARYSLKKPIRRHLQNPSSHNASPRADRRQPDKRSSQARHDIADRHGHRAELKSEIPRVIPDAAPPSSPSLRLWARQPAPKIITTAPTDYDDGGTSSRRTTKGEARRPQLSATTTRLPDRLDDADGRRAEHGSENTNPRRTTIVQPCHRRCDCGHARINTAKRTDHDGDGNDRTHGEDATLALSAMPSHCEPSTHTETYKTRRSGVHPASARLVDGGIAASRRHER</sequence>
<proteinExistence type="predicted"/>
<comment type="caution">
    <text evidence="2">The sequence shown here is derived from an EMBL/GenBank/DDBJ whole genome shotgun (WGS) entry which is preliminary data.</text>
</comment>
<feature type="region of interest" description="Disordered" evidence="1">
    <location>
        <begin position="57"/>
        <end position="307"/>
    </location>
</feature>
<dbReference type="Proteomes" id="UP000541558">
    <property type="component" value="Unassembled WGS sequence"/>
</dbReference>
<gene>
    <name evidence="2" type="ORF">D9611_003024</name>
</gene>
<organism evidence="2 3">
    <name type="scientific">Ephemerocybe angulata</name>
    <dbReference type="NCBI Taxonomy" id="980116"/>
    <lineage>
        <taxon>Eukaryota</taxon>
        <taxon>Fungi</taxon>
        <taxon>Dikarya</taxon>
        <taxon>Basidiomycota</taxon>
        <taxon>Agaricomycotina</taxon>
        <taxon>Agaricomycetes</taxon>
        <taxon>Agaricomycetidae</taxon>
        <taxon>Agaricales</taxon>
        <taxon>Agaricineae</taxon>
        <taxon>Psathyrellaceae</taxon>
        <taxon>Ephemerocybe</taxon>
    </lineage>
</organism>
<dbReference type="EMBL" id="JAACJK010000057">
    <property type="protein sequence ID" value="KAF5336923.1"/>
    <property type="molecule type" value="Genomic_DNA"/>
</dbReference>
<name>A0A8H5CA31_9AGAR</name>
<feature type="compositionally biased region" description="Basic and acidic residues" evidence="1">
    <location>
        <begin position="192"/>
        <end position="223"/>
    </location>
</feature>
<evidence type="ECO:0000256" key="1">
    <source>
        <dbReference type="SAM" id="MobiDB-lite"/>
    </source>
</evidence>
<keyword evidence="3" id="KW-1185">Reference proteome</keyword>
<feature type="region of interest" description="Disordered" evidence="1">
    <location>
        <begin position="351"/>
        <end position="393"/>
    </location>
</feature>
<feature type="compositionally biased region" description="Polar residues" evidence="1">
    <location>
        <begin position="105"/>
        <end position="120"/>
    </location>
</feature>
<feature type="compositionally biased region" description="Polar residues" evidence="1">
    <location>
        <begin position="60"/>
        <end position="73"/>
    </location>
</feature>
<accession>A0A8H5CA31</accession>
<feature type="compositionally biased region" description="Basic and acidic residues" evidence="1">
    <location>
        <begin position="140"/>
        <end position="161"/>
    </location>
</feature>
<evidence type="ECO:0000313" key="3">
    <source>
        <dbReference type="Proteomes" id="UP000541558"/>
    </source>
</evidence>